<evidence type="ECO:0000313" key="5">
    <source>
        <dbReference type="EMBL" id="RLQ97386.1"/>
    </source>
</evidence>
<dbReference type="InterPro" id="IPR050624">
    <property type="entry name" value="HTH-type_Tx_Regulator"/>
</dbReference>
<keyword evidence="6" id="KW-1185">Reference proteome</keyword>
<dbReference type="GO" id="GO:0003677">
    <property type="term" value="F:DNA binding"/>
    <property type="evidence" value="ECO:0007669"/>
    <property type="project" value="UniProtKB-UniRule"/>
</dbReference>
<dbReference type="PANTHER" id="PTHR43479">
    <property type="entry name" value="ACREF/ENVCD OPERON REPRESSOR-RELATED"/>
    <property type="match status" value="1"/>
</dbReference>
<proteinExistence type="predicted"/>
<dbReference type="AlphaFoldDB" id="A0A3L7K2T5"/>
<evidence type="ECO:0000256" key="1">
    <source>
        <dbReference type="ARBA" id="ARBA00022491"/>
    </source>
</evidence>
<dbReference type="PANTHER" id="PTHR43479:SF21">
    <property type="entry name" value="TRANSCRIPTIONAL REGULATOR, TETR FAMILY"/>
    <property type="match status" value="1"/>
</dbReference>
<dbReference type="Pfam" id="PF00440">
    <property type="entry name" value="TetR_N"/>
    <property type="match status" value="1"/>
</dbReference>
<keyword evidence="1" id="KW-0678">Repressor</keyword>
<dbReference type="PRINTS" id="PR00455">
    <property type="entry name" value="HTHTETR"/>
</dbReference>
<accession>A0A3L7K2T5</accession>
<dbReference type="InterPro" id="IPR001647">
    <property type="entry name" value="HTH_TetR"/>
</dbReference>
<dbReference type="PROSITE" id="PS50977">
    <property type="entry name" value="HTH_TETR_2"/>
    <property type="match status" value="1"/>
</dbReference>
<evidence type="ECO:0000256" key="2">
    <source>
        <dbReference type="ARBA" id="ARBA00023125"/>
    </source>
</evidence>
<dbReference type="Gene3D" id="1.10.357.10">
    <property type="entry name" value="Tetracycline Repressor, domain 2"/>
    <property type="match status" value="1"/>
</dbReference>
<feature type="DNA-binding region" description="H-T-H motif" evidence="3">
    <location>
        <begin position="57"/>
        <end position="76"/>
    </location>
</feature>
<evidence type="ECO:0000313" key="6">
    <source>
        <dbReference type="Proteomes" id="UP000276770"/>
    </source>
</evidence>
<dbReference type="Proteomes" id="UP000276770">
    <property type="component" value="Unassembled WGS sequence"/>
</dbReference>
<keyword evidence="2 3" id="KW-0238">DNA-binding</keyword>
<reference evidence="5 6" key="1">
    <citation type="submission" date="2018-10" db="EMBL/GenBank/DDBJ databases">
        <title>Falsibacillus sp. genome draft.</title>
        <authorList>
            <person name="Shi S."/>
        </authorList>
    </citation>
    <scope>NUCLEOTIDE SEQUENCE [LARGE SCALE GENOMIC DNA]</scope>
    <source>
        <strain evidence="5 6">GY 10110</strain>
    </source>
</reference>
<dbReference type="SUPFAM" id="SSF46689">
    <property type="entry name" value="Homeodomain-like"/>
    <property type="match status" value="1"/>
</dbReference>
<dbReference type="InterPro" id="IPR009057">
    <property type="entry name" value="Homeodomain-like_sf"/>
</dbReference>
<sequence>MANSYEMRKLNYYITFYMIIVRGGTMNGFERRRQQKMNQIRQAAFSLFSKYGIQKVSIQDIAKKANVSQVTIYNYFGSKDELLLDALKEYFEEQLSTFEKIKNSSIPFTDKIKKIFAMKLEATQAISSELMESLFTESGPIADLIQYYTSEKTVPQFMEFLDQGKELGVISNEVSIDTILLFLDSMTLAIKRHPQLLSTDEKMEKTTKEILHFFFYGMVVPEKEQKKD</sequence>
<comment type="caution">
    <text evidence="5">The sequence shown here is derived from an EMBL/GenBank/DDBJ whole genome shotgun (WGS) entry which is preliminary data.</text>
</comment>
<evidence type="ECO:0000259" key="4">
    <source>
        <dbReference type="PROSITE" id="PS50977"/>
    </source>
</evidence>
<feature type="domain" description="HTH tetR-type" evidence="4">
    <location>
        <begin position="34"/>
        <end position="94"/>
    </location>
</feature>
<gene>
    <name evidence="5" type="ORF">D9X91_04335</name>
</gene>
<organism evidence="5 6">
    <name type="scientific">Falsibacillus albus</name>
    <dbReference type="NCBI Taxonomy" id="2478915"/>
    <lineage>
        <taxon>Bacteria</taxon>
        <taxon>Bacillati</taxon>
        <taxon>Bacillota</taxon>
        <taxon>Bacilli</taxon>
        <taxon>Bacillales</taxon>
        <taxon>Bacillaceae</taxon>
        <taxon>Falsibacillus</taxon>
    </lineage>
</organism>
<evidence type="ECO:0000256" key="3">
    <source>
        <dbReference type="PROSITE-ProRule" id="PRU00335"/>
    </source>
</evidence>
<dbReference type="EMBL" id="RCVZ01000002">
    <property type="protein sequence ID" value="RLQ97386.1"/>
    <property type="molecule type" value="Genomic_DNA"/>
</dbReference>
<protein>
    <submittedName>
        <fullName evidence="5">TetR/AcrR family transcriptional regulator</fullName>
    </submittedName>
</protein>
<name>A0A3L7K2T5_9BACI</name>